<dbReference type="RefSeq" id="WP_091762951.1">
    <property type="nucleotide sequence ID" value="NZ_FOHB01000012.1"/>
</dbReference>
<dbReference type="EMBL" id="FOHB01000012">
    <property type="protein sequence ID" value="SES49421.1"/>
    <property type="molecule type" value="Genomic_DNA"/>
</dbReference>
<dbReference type="PROSITE" id="PS50160">
    <property type="entry name" value="DNA_LIGASE_A3"/>
    <property type="match status" value="1"/>
</dbReference>
<evidence type="ECO:0000256" key="4">
    <source>
        <dbReference type="ARBA" id="ARBA00034003"/>
    </source>
</evidence>
<dbReference type="NCBIfam" id="TIGR02779">
    <property type="entry name" value="NHEJ_ligase_lig"/>
    <property type="match status" value="1"/>
</dbReference>
<keyword evidence="7" id="KW-1185">Reference proteome</keyword>
<dbReference type="OrthoDB" id="9802472at2"/>
<evidence type="ECO:0000256" key="3">
    <source>
        <dbReference type="ARBA" id="ARBA00022598"/>
    </source>
</evidence>
<protein>
    <recommendedName>
        <fullName evidence="2">DNA ligase (ATP)</fullName>
        <ecNumber evidence="2">6.5.1.1</ecNumber>
    </recommendedName>
</protein>
<dbReference type="Gene3D" id="3.30.470.30">
    <property type="entry name" value="DNA ligase/mRNA capping enzyme"/>
    <property type="match status" value="1"/>
</dbReference>
<accession>A0A1H9XTE3</accession>
<dbReference type="GO" id="GO:0005524">
    <property type="term" value="F:ATP binding"/>
    <property type="evidence" value="ECO:0007669"/>
    <property type="project" value="InterPro"/>
</dbReference>
<name>A0A1H9XTE3_9MICO</name>
<dbReference type="Gene3D" id="2.40.50.140">
    <property type="entry name" value="Nucleic acid-binding proteins"/>
    <property type="match status" value="1"/>
</dbReference>
<dbReference type="GO" id="GO:0006281">
    <property type="term" value="P:DNA repair"/>
    <property type="evidence" value="ECO:0007669"/>
    <property type="project" value="InterPro"/>
</dbReference>
<sequence>MRPMLASPATAVPTGTQWLHEVKWDGMRVLADVHDGRLTLTSRNGNDATAAFPELDGLKDTYDDLLLDGEVVAFDAGRPSFAMLAERMHVQERRRAERLAAANPVTYLVFDLLRLFGQDLTTQPLSARRELLERLGLSGPHWQVPPVYDDGQELFAATLDQGLEGVMSKRRLSPYLPGRRSADWVKVPHHRNVSAVIGGWRPEKTNDAGRLGAVLLGVPSPDGWRYAGKMGSGIAGAAQRRLTDLLAPLTTDTSPFCDEVPALDAKDATWVRPEVVVEARALGVTREGRLRQPAYLGVRTDVTPDDLMADATGAGGDL</sequence>
<keyword evidence="3" id="KW-0436">Ligase</keyword>
<evidence type="ECO:0000256" key="2">
    <source>
        <dbReference type="ARBA" id="ARBA00012727"/>
    </source>
</evidence>
<dbReference type="CDD" id="cd07906">
    <property type="entry name" value="Adenylation_DNA_ligase_LigD_LigC"/>
    <property type="match status" value="1"/>
</dbReference>
<evidence type="ECO:0000259" key="5">
    <source>
        <dbReference type="PROSITE" id="PS50160"/>
    </source>
</evidence>
<dbReference type="Pfam" id="PF01068">
    <property type="entry name" value="DNA_ligase_A_M"/>
    <property type="match status" value="1"/>
</dbReference>
<dbReference type="InterPro" id="IPR050191">
    <property type="entry name" value="ATP-dep_DNA_ligase"/>
</dbReference>
<reference evidence="7" key="1">
    <citation type="submission" date="2016-10" db="EMBL/GenBank/DDBJ databases">
        <authorList>
            <person name="Varghese N."/>
            <person name="Submissions S."/>
        </authorList>
    </citation>
    <scope>NUCLEOTIDE SEQUENCE [LARGE SCALE GENOMIC DNA]</scope>
    <source>
        <strain evidence="7">CGMCC 1.6963</strain>
    </source>
</reference>
<dbReference type="InterPro" id="IPR012310">
    <property type="entry name" value="DNA_ligase_ATP-dep_cent"/>
</dbReference>
<dbReference type="SUPFAM" id="SSF50249">
    <property type="entry name" value="Nucleic acid-binding proteins"/>
    <property type="match status" value="1"/>
</dbReference>
<dbReference type="InterPro" id="IPR012309">
    <property type="entry name" value="DNA_ligase_ATP-dep_C"/>
</dbReference>
<dbReference type="EC" id="6.5.1.1" evidence="2"/>
<dbReference type="InterPro" id="IPR012340">
    <property type="entry name" value="NA-bd_OB-fold"/>
</dbReference>
<dbReference type="STRING" id="587636.SAMN05216199_0366"/>
<dbReference type="Gene3D" id="3.30.1490.70">
    <property type="match status" value="1"/>
</dbReference>
<organism evidence="6 7">
    <name type="scientific">Pedococcus cremeus</name>
    <dbReference type="NCBI Taxonomy" id="587636"/>
    <lineage>
        <taxon>Bacteria</taxon>
        <taxon>Bacillati</taxon>
        <taxon>Actinomycetota</taxon>
        <taxon>Actinomycetes</taxon>
        <taxon>Micrococcales</taxon>
        <taxon>Intrasporangiaceae</taxon>
        <taxon>Pedococcus</taxon>
    </lineage>
</organism>
<dbReference type="PANTHER" id="PTHR45674">
    <property type="entry name" value="DNA LIGASE 1/3 FAMILY MEMBER"/>
    <property type="match status" value="1"/>
</dbReference>
<gene>
    <name evidence="6" type="ORF">SAMN05216199_0366</name>
</gene>
<comment type="similarity">
    <text evidence="1">Belongs to the ATP-dependent DNA ligase family.</text>
</comment>
<dbReference type="GO" id="GO:0003910">
    <property type="term" value="F:DNA ligase (ATP) activity"/>
    <property type="evidence" value="ECO:0007669"/>
    <property type="project" value="UniProtKB-EC"/>
</dbReference>
<dbReference type="AlphaFoldDB" id="A0A1H9XTE3"/>
<dbReference type="GO" id="GO:0006310">
    <property type="term" value="P:DNA recombination"/>
    <property type="evidence" value="ECO:0007669"/>
    <property type="project" value="InterPro"/>
</dbReference>
<dbReference type="PANTHER" id="PTHR45674:SF4">
    <property type="entry name" value="DNA LIGASE 1"/>
    <property type="match status" value="1"/>
</dbReference>
<evidence type="ECO:0000256" key="1">
    <source>
        <dbReference type="ARBA" id="ARBA00007572"/>
    </source>
</evidence>
<dbReference type="Proteomes" id="UP000199019">
    <property type="component" value="Unassembled WGS sequence"/>
</dbReference>
<evidence type="ECO:0000313" key="6">
    <source>
        <dbReference type="EMBL" id="SES49421.1"/>
    </source>
</evidence>
<dbReference type="InterPro" id="IPR014146">
    <property type="entry name" value="LigD_ligase_dom"/>
</dbReference>
<evidence type="ECO:0000313" key="7">
    <source>
        <dbReference type="Proteomes" id="UP000199019"/>
    </source>
</evidence>
<comment type="catalytic activity">
    <reaction evidence="4">
        <text>ATP + (deoxyribonucleotide)n-3'-hydroxyl + 5'-phospho-(deoxyribonucleotide)m = (deoxyribonucleotide)n+m + AMP + diphosphate.</text>
        <dbReference type="EC" id="6.5.1.1"/>
    </reaction>
</comment>
<dbReference type="SUPFAM" id="SSF56091">
    <property type="entry name" value="DNA ligase/mRNA capping enzyme, catalytic domain"/>
    <property type="match status" value="1"/>
</dbReference>
<feature type="domain" description="ATP-dependent DNA ligase family profile" evidence="5">
    <location>
        <begin position="105"/>
        <end position="187"/>
    </location>
</feature>
<dbReference type="CDD" id="cd07971">
    <property type="entry name" value="OBF_DNA_ligase_LigD"/>
    <property type="match status" value="1"/>
</dbReference>
<dbReference type="Pfam" id="PF04679">
    <property type="entry name" value="DNA_ligase_A_C"/>
    <property type="match status" value="1"/>
</dbReference>
<proteinExistence type="inferred from homology"/>